<dbReference type="Gene3D" id="3.40.50.150">
    <property type="entry name" value="Vaccinia Virus protein VP39"/>
    <property type="match status" value="1"/>
</dbReference>
<dbReference type="SUPFAM" id="SSF53335">
    <property type="entry name" value="S-adenosyl-L-methionine-dependent methyltransferases"/>
    <property type="match status" value="1"/>
</dbReference>
<reference evidence="1 2" key="1">
    <citation type="journal article" date="2019" name="Int. J. Syst. Evol. Microbiol.">
        <title>The Global Catalogue of Microorganisms (GCM) 10K type strain sequencing project: providing services to taxonomists for standard genome sequencing and annotation.</title>
        <authorList>
            <consortium name="The Broad Institute Genomics Platform"/>
            <consortium name="The Broad Institute Genome Sequencing Center for Infectious Disease"/>
            <person name="Wu L."/>
            <person name="Ma J."/>
        </authorList>
    </citation>
    <scope>NUCLEOTIDE SEQUENCE [LARGE SCALE GENOMIC DNA]</scope>
    <source>
        <strain evidence="1 2">JCM 15591</strain>
    </source>
</reference>
<name>A0ABN2KXB8_9MICO</name>
<dbReference type="EMBL" id="BAAAPN010000057">
    <property type="protein sequence ID" value="GAA1767778.1"/>
    <property type="molecule type" value="Genomic_DNA"/>
</dbReference>
<dbReference type="InterPro" id="IPR029063">
    <property type="entry name" value="SAM-dependent_MTases_sf"/>
</dbReference>
<evidence type="ECO:0000313" key="1">
    <source>
        <dbReference type="EMBL" id="GAA1767778.1"/>
    </source>
</evidence>
<evidence type="ECO:0008006" key="3">
    <source>
        <dbReference type="Google" id="ProtNLM"/>
    </source>
</evidence>
<keyword evidence="2" id="KW-1185">Reference proteome</keyword>
<dbReference type="Proteomes" id="UP001501475">
    <property type="component" value="Unassembled WGS sequence"/>
</dbReference>
<sequence length="263" mass="28092">MKPVGAITRGTTNPNRLRRCDRWLAGPQGWRLRAASAPPIVVDLGYGASPVTAVELRDRLRAVRADVEVVGVEIDPARVAAAAPLAGPGLRFARGGFEIPLPGGARPTLVRAFNVLRQYAEADVAPTWALVCARLAPGGLFVDGTCDEVGRRATWVALEASGPTSLTLSWRLAGLTQPSEIAERLPKALIHRNVQGEPIHAFLSALDGAWARQAGHAAYGVRQRFVATARALSDEGWPTRNPDRWRLGELTIDWAAVAPGGGQ</sequence>
<comment type="caution">
    <text evidence="1">The sequence shown here is derived from an EMBL/GenBank/DDBJ whole genome shotgun (WGS) entry which is preliminary data.</text>
</comment>
<protein>
    <recommendedName>
        <fullName evidence="3">SAM-dependent methyltransferase</fullName>
    </recommendedName>
</protein>
<accession>A0ABN2KXB8</accession>
<evidence type="ECO:0000313" key="2">
    <source>
        <dbReference type="Proteomes" id="UP001501475"/>
    </source>
</evidence>
<dbReference type="RefSeq" id="WP_344067437.1">
    <property type="nucleotide sequence ID" value="NZ_BAAAPN010000057.1"/>
</dbReference>
<gene>
    <name evidence="1" type="ORF">GCM10009810_28110</name>
</gene>
<organism evidence="1 2">
    <name type="scientific">Nostocoides vanveenii</name>
    <dbReference type="NCBI Taxonomy" id="330835"/>
    <lineage>
        <taxon>Bacteria</taxon>
        <taxon>Bacillati</taxon>
        <taxon>Actinomycetota</taxon>
        <taxon>Actinomycetes</taxon>
        <taxon>Micrococcales</taxon>
        <taxon>Intrasporangiaceae</taxon>
        <taxon>Nostocoides</taxon>
    </lineage>
</organism>
<proteinExistence type="predicted"/>